<evidence type="ECO:0000256" key="1">
    <source>
        <dbReference type="SAM" id="MobiDB-lite"/>
    </source>
</evidence>
<evidence type="ECO:0000313" key="3">
    <source>
        <dbReference type="Proteomes" id="UP000076502"/>
    </source>
</evidence>
<evidence type="ECO:0000313" key="2">
    <source>
        <dbReference type="EMBL" id="KZC08343.1"/>
    </source>
</evidence>
<protein>
    <submittedName>
        <fullName evidence="2">Uncharacterized protein</fullName>
    </submittedName>
</protein>
<feature type="compositionally biased region" description="Polar residues" evidence="1">
    <location>
        <begin position="347"/>
        <end position="357"/>
    </location>
</feature>
<keyword evidence="3" id="KW-1185">Reference proteome</keyword>
<dbReference type="EMBL" id="KQ434846">
    <property type="protein sequence ID" value="KZC08343.1"/>
    <property type="molecule type" value="Genomic_DNA"/>
</dbReference>
<feature type="region of interest" description="Disordered" evidence="1">
    <location>
        <begin position="280"/>
        <end position="309"/>
    </location>
</feature>
<feature type="compositionally biased region" description="Basic and acidic residues" evidence="1">
    <location>
        <begin position="394"/>
        <end position="405"/>
    </location>
</feature>
<feature type="compositionally biased region" description="Basic residues" evidence="1">
    <location>
        <begin position="375"/>
        <end position="384"/>
    </location>
</feature>
<feature type="compositionally biased region" description="Basic residues" evidence="1">
    <location>
        <begin position="66"/>
        <end position="96"/>
    </location>
</feature>
<feature type="region of interest" description="Disordered" evidence="1">
    <location>
        <begin position="174"/>
        <end position="206"/>
    </location>
</feature>
<feature type="compositionally biased region" description="Basic and acidic residues" evidence="1">
    <location>
        <begin position="184"/>
        <end position="196"/>
    </location>
</feature>
<feature type="region of interest" description="Disordered" evidence="1">
    <location>
        <begin position="232"/>
        <end position="254"/>
    </location>
</feature>
<reference evidence="2 3" key="1">
    <citation type="submission" date="2015-07" db="EMBL/GenBank/DDBJ databases">
        <title>The genome of Dufourea novaeangliae.</title>
        <authorList>
            <person name="Pan H."/>
            <person name="Kapheim K."/>
        </authorList>
    </citation>
    <scope>NUCLEOTIDE SEQUENCE [LARGE SCALE GENOMIC DNA]</scope>
    <source>
        <strain evidence="2">0120121106</strain>
        <tissue evidence="2">Whole body</tissue>
    </source>
</reference>
<feature type="region of interest" description="Disordered" evidence="1">
    <location>
        <begin position="55"/>
        <end position="140"/>
    </location>
</feature>
<name>A0A154P922_DUFNO</name>
<feature type="compositionally biased region" description="Basic and acidic residues" evidence="1">
    <location>
        <begin position="280"/>
        <end position="299"/>
    </location>
</feature>
<feature type="region of interest" description="Disordered" evidence="1">
    <location>
        <begin position="1"/>
        <end position="40"/>
    </location>
</feature>
<dbReference type="Proteomes" id="UP000076502">
    <property type="component" value="Unassembled WGS sequence"/>
</dbReference>
<feature type="region of interest" description="Disordered" evidence="1">
    <location>
        <begin position="344"/>
        <end position="418"/>
    </location>
</feature>
<gene>
    <name evidence="2" type="ORF">WN55_09247</name>
</gene>
<proteinExistence type="predicted"/>
<accession>A0A154P922</accession>
<organism evidence="2 3">
    <name type="scientific">Dufourea novaeangliae</name>
    <name type="common">Sweat bee</name>
    <dbReference type="NCBI Taxonomy" id="178035"/>
    <lineage>
        <taxon>Eukaryota</taxon>
        <taxon>Metazoa</taxon>
        <taxon>Ecdysozoa</taxon>
        <taxon>Arthropoda</taxon>
        <taxon>Hexapoda</taxon>
        <taxon>Insecta</taxon>
        <taxon>Pterygota</taxon>
        <taxon>Neoptera</taxon>
        <taxon>Endopterygota</taxon>
        <taxon>Hymenoptera</taxon>
        <taxon>Apocrita</taxon>
        <taxon>Aculeata</taxon>
        <taxon>Apoidea</taxon>
        <taxon>Anthophila</taxon>
        <taxon>Halictidae</taxon>
        <taxon>Rophitinae</taxon>
        <taxon>Dufourea</taxon>
    </lineage>
</organism>
<dbReference type="AlphaFoldDB" id="A0A154P922"/>
<sequence length="461" mass="52369">MSARSQRGVREASPGRKLTTPRYSGRNRASKPPITYDYDAAVSQPDVPNFLELKKNGRYPTVSGHPCKKRATKTRIRSRLMSRKNFQKRYQARATKRGQNNARSSRSSEKKHANRATESVASGTSDDEKDEKENVTGNNAVDVENLTNLLKKTVDGQNVSYKITTIEVIEKGKNDNQTAENTEECEKSKENEKPEECDNAAKSPVLQSSRIPRAKIVAFPVHTVQEFHLGRRMTASSKTKDSENSKCPPTCDQDNVEVSEKETVKKSHQVQEQIKQELVHFKKTTKDPKIPWNDEHSSEWEADEDIEGDHVLLSTDESPAVTDGIDDPRVLSILQSLKLKLSHPCKSCTNEEPPSSNRQEDDSDLKSSSPDECKKKKWPLKHRKYVETSSEETSSEKNDGKDQKKNRSQNRVKSPLILRNKTSSVVNATPKMSGRRRSNFNFFNTLFDIVFWPYLFLKSNR</sequence>